<dbReference type="InterPro" id="IPR028118">
    <property type="entry name" value="Chibby_fam"/>
</dbReference>
<dbReference type="PANTHER" id="PTHR21533:SF17">
    <property type="entry name" value="PROTEIN CHIBBY HOMOLOG 3"/>
    <property type="match status" value="1"/>
</dbReference>
<evidence type="ECO:0000256" key="1">
    <source>
        <dbReference type="SAM" id="Coils"/>
    </source>
</evidence>
<organism evidence="3 4">
    <name type="scientific">Coregonus suidteri</name>
    <dbReference type="NCBI Taxonomy" id="861788"/>
    <lineage>
        <taxon>Eukaryota</taxon>
        <taxon>Metazoa</taxon>
        <taxon>Chordata</taxon>
        <taxon>Craniata</taxon>
        <taxon>Vertebrata</taxon>
        <taxon>Euteleostomi</taxon>
        <taxon>Actinopterygii</taxon>
        <taxon>Neopterygii</taxon>
        <taxon>Teleostei</taxon>
        <taxon>Protacanthopterygii</taxon>
        <taxon>Salmoniformes</taxon>
        <taxon>Salmonidae</taxon>
        <taxon>Coregoninae</taxon>
        <taxon>Coregonus</taxon>
    </lineage>
</organism>
<evidence type="ECO:0000256" key="2">
    <source>
        <dbReference type="SAM" id="MobiDB-lite"/>
    </source>
</evidence>
<reference evidence="3 4" key="1">
    <citation type="submission" date="2021-04" db="EMBL/GenBank/DDBJ databases">
        <authorList>
            <person name="De Guttry C."/>
            <person name="Zahm M."/>
            <person name="Klopp C."/>
            <person name="Cabau C."/>
            <person name="Louis A."/>
            <person name="Berthelot C."/>
            <person name="Parey E."/>
            <person name="Roest Crollius H."/>
            <person name="Montfort J."/>
            <person name="Robinson-Rechavi M."/>
            <person name="Bucao C."/>
            <person name="Bouchez O."/>
            <person name="Gislard M."/>
            <person name="Lluch J."/>
            <person name="Milhes M."/>
            <person name="Lampietro C."/>
            <person name="Lopez Roques C."/>
            <person name="Donnadieu C."/>
            <person name="Braasch I."/>
            <person name="Desvignes T."/>
            <person name="Postlethwait J."/>
            <person name="Bobe J."/>
            <person name="Wedekind C."/>
            <person name="Guiguen Y."/>
        </authorList>
    </citation>
    <scope>NUCLEOTIDE SEQUENCE [LARGE SCALE GENOMIC DNA]</scope>
    <source>
        <strain evidence="3">Cs_M1</strain>
        <tissue evidence="3">Blood</tissue>
    </source>
</reference>
<accession>A0AAN8QIQ4</accession>
<feature type="region of interest" description="Disordered" evidence="2">
    <location>
        <begin position="14"/>
        <end position="35"/>
    </location>
</feature>
<dbReference type="AlphaFoldDB" id="A0AAN8QIQ4"/>
<evidence type="ECO:0000313" key="4">
    <source>
        <dbReference type="Proteomes" id="UP001356427"/>
    </source>
</evidence>
<proteinExistence type="predicted"/>
<feature type="coiled-coil region" evidence="1">
    <location>
        <begin position="125"/>
        <end position="159"/>
    </location>
</feature>
<keyword evidence="4" id="KW-1185">Reference proteome</keyword>
<dbReference type="Pfam" id="PF14645">
    <property type="entry name" value="Chibby"/>
    <property type="match status" value="1"/>
</dbReference>
<feature type="compositionally biased region" description="Basic and acidic residues" evidence="2">
    <location>
        <begin position="14"/>
        <end position="34"/>
    </location>
</feature>
<evidence type="ECO:0000313" key="3">
    <source>
        <dbReference type="EMBL" id="KAK6298533.1"/>
    </source>
</evidence>
<dbReference type="EMBL" id="JAGTTL010000030">
    <property type="protein sequence ID" value="KAK6298533.1"/>
    <property type="molecule type" value="Genomic_DNA"/>
</dbReference>
<feature type="compositionally biased region" description="Polar residues" evidence="2">
    <location>
        <begin position="177"/>
        <end position="188"/>
    </location>
</feature>
<keyword evidence="1" id="KW-0175">Coiled coil</keyword>
<dbReference type="PANTHER" id="PTHR21533">
    <property type="entry name" value="LEUCINE-RICH PROTEIN"/>
    <property type="match status" value="1"/>
</dbReference>
<sequence length="203" mass="22753">MVLNTLKSIREEWQEEWGRSKPDAGTRGEPERRPKMSIFREMWDKLGTPSTALRSPGDWNPKLPPARLDASLSSLYYLDFNSRETELGPDYAPPALTLGGHSLIFQEGQWVLQQGPQGANGRSSKARDRTRIHRLKNKNRGLQEENNALKLRVELLMDMLAETTAQLQGSDPGEGGSQDSLVLPQTPQLKKASFQIGSTKRKS</sequence>
<comment type="caution">
    <text evidence="3">The sequence shown here is derived from an EMBL/GenBank/DDBJ whole genome shotgun (WGS) entry which is preliminary data.</text>
</comment>
<feature type="region of interest" description="Disordered" evidence="2">
    <location>
        <begin position="164"/>
        <end position="203"/>
    </location>
</feature>
<gene>
    <name evidence="3" type="ORF">J4Q44_G00315880</name>
</gene>
<name>A0AAN8QIQ4_9TELE</name>
<protein>
    <submittedName>
        <fullName evidence="3">Uncharacterized protein</fullName>
    </submittedName>
</protein>
<dbReference type="Proteomes" id="UP001356427">
    <property type="component" value="Unassembled WGS sequence"/>
</dbReference>